<dbReference type="OrthoDB" id="3039123at2759"/>
<evidence type="ECO:0000256" key="2">
    <source>
        <dbReference type="ARBA" id="ARBA00022487"/>
    </source>
</evidence>
<dbReference type="InterPro" id="IPR029058">
    <property type="entry name" value="AB_hydrolase_fold"/>
</dbReference>
<evidence type="ECO:0000313" key="10">
    <source>
        <dbReference type="Proteomes" id="UP000179179"/>
    </source>
</evidence>
<dbReference type="GO" id="GO:0030600">
    <property type="term" value="F:feruloyl esterase activity"/>
    <property type="evidence" value="ECO:0007669"/>
    <property type="project" value="UniProtKB-ARBA"/>
</dbReference>
<dbReference type="InterPro" id="IPR011118">
    <property type="entry name" value="Tannase/feruloyl_esterase"/>
</dbReference>
<comment type="similarity">
    <text evidence="1 8">Belongs to the tannase family.</text>
</comment>
<organism evidence="9 10">
    <name type="scientific">Aspergillus bombycis</name>
    <dbReference type="NCBI Taxonomy" id="109264"/>
    <lineage>
        <taxon>Eukaryota</taxon>
        <taxon>Fungi</taxon>
        <taxon>Dikarya</taxon>
        <taxon>Ascomycota</taxon>
        <taxon>Pezizomycotina</taxon>
        <taxon>Eurotiomycetes</taxon>
        <taxon>Eurotiomycetidae</taxon>
        <taxon>Eurotiales</taxon>
        <taxon>Aspergillaceae</taxon>
        <taxon>Aspergillus</taxon>
    </lineage>
</organism>
<sequence>MLYYKLPPMAIASSFTPSAPQAGSCSLAVISPPSIPGGQILDLSAIPVLNYHQDDRSEIDFCNVTVTYTHPGRNDSIHVTVWLPLENWNHRLQGSGGSGYAARSEDAVLAAAVAQSYTVAATDGGHEVNGFSSETWSLDASRNLNIALLEDFAYLALNDAAIIGKQVTTSFYGQAPRFSYWNGCSTGGRQGLMLAQRYPSAYNGILAVAPGVNWPSFVVSQFWPQFVMNRLNTWPSSCITDATTAAAIKECDEIDGVLDSVISLPELCEFDPFVLVNTTVDCNGETVIVSENDVLVVQSTWTGMVSSDGLLLWYGLEKGTPLSMGESSLVHTMCSALNCTGAPFPIATDWISRLVLHNPSANLTALDHAGLDAIFARSKEDFDDIMGTANPDLMAFKNAGGKMITWHGLSDQLIPPRGTEQYYKQVEDKDPLVSDFYRLFGAPGVHHCGGGVGPVPIDPLQYVVDWVENGIAPDTLEAVSASGWRRKLCPYPLVSVYKGGDIKDAGSYECEDGFDISSQITFKS</sequence>
<evidence type="ECO:0000256" key="5">
    <source>
        <dbReference type="ARBA" id="ARBA00022801"/>
    </source>
</evidence>
<dbReference type="SUPFAM" id="SSF53474">
    <property type="entry name" value="alpha/beta-Hydrolases"/>
    <property type="match status" value="1"/>
</dbReference>
<proteinExistence type="inferred from homology"/>
<keyword evidence="10" id="KW-1185">Reference proteome</keyword>
<keyword evidence="6" id="KW-0106">Calcium</keyword>
<keyword evidence="4" id="KW-0732">Signal</keyword>
<dbReference type="STRING" id="109264.A0A1F7ZT10"/>
<dbReference type="Proteomes" id="UP000179179">
    <property type="component" value="Unassembled WGS sequence"/>
</dbReference>
<evidence type="ECO:0000256" key="4">
    <source>
        <dbReference type="ARBA" id="ARBA00022729"/>
    </source>
</evidence>
<evidence type="ECO:0000256" key="8">
    <source>
        <dbReference type="RuleBase" id="RU361238"/>
    </source>
</evidence>
<keyword evidence="5 8" id="KW-0378">Hydrolase</keyword>
<evidence type="ECO:0000313" key="9">
    <source>
        <dbReference type="EMBL" id="OGM42574.1"/>
    </source>
</evidence>
<dbReference type="GO" id="GO:0046872">
    <property type="term" value="F:metal ion binding"/>
    <property type="evidence" value="ECO:0007669"/>
    <property type="project" value="UniProtKB-KW"/>
</dbReference>
<dbReference type="EC" id="3.1.1.-" evidence="8"/>
<keyword evidence="2" id="KW-0719">Serine esterase</keyword>
<keyword evidence="3" id="KW-0479">Metal-binding</keyword>
<dbReference type="Pfam" id="PF07519">
    <property type="entry name" value="Tannase"/>
    <property type="match status" value="1"/>
</dbReference>
<gene>
    <name evidence="9" type="ORF">ABOM_007969</name>
</gene>
<reference evidence="9 10" key="1">
    <citation type="journal article" date="2016" name="Genome Biol. Evol.">
        <title>Draft genome sequence of an aflatoxigenic Aspergillus species, A. bombycis.</title>
        <authorList>
            <person name="Moore G.G."/>
            <person name="Mack B.M."/>
            <person name="Beltz S.B."/>
            <person name="Gilbert M.K."/>
        </authorList>
    </citation>
    <scope>NUCLEOTIDE SEQUENCE [LARGE SCALE GENOMIC DNA]</scope>
    <source>
        <strain evidence="10">NRRL 26010</strain>
    </source>
</reference>
<evidence type="ECO:0000256" key="3">
    <source>
        <dbReference type="ARBA" id="ARBA00022723"/>
    </source>
</evidence>
<protein>
    <recommendedName>
        <fullName evidence="8">Carboxylic ester hydrolase</fullName>
        <ecNumber evidence="8">3.1.1.-</ecNumber>
    </recommendedName>
</protein>
<name>A0A1F7ZT10_9EURO</name>
<dbReference type="AlphaFoldDB" id="A0A1F7ZT10"/>
<dbReference type="Gene3D" id="3.40.50.1820">
    <property type="entry name" value="alpha/beta hydrolase"/>
    <property type="match status" value="1"/>
</dbReference>
<dbReference type="RefSeq" id="XP_022386291.1">
    <property type="nucleotide sequence ID" value="XM_022535098.1"/>
</dbReference>
<accession>A0A1F7ZT10</accession>
<evidence type="ECO:0000256" key="6">
    <source>
        <dbReference type="ARBA" id="ARBA00022837"/>
    </source>
</evidence>
<evidence type="ECO:0000256" key="1">
    <source>
        <dbReference type="ARBA" id="ARBA00006249"/>
    </source>
</evidence>
<evidence type="ECO:0000256" key="7">
    <source>
        <dbReference type="ARBA" id="ARBA00023157"/>
    </source>
</evidence>
<dbReference type="PANTHER" id="PTHR33938">
    <property type="entry name" value="FERULOYL ESTERASE B-RELATED"/>
    <property type="match status" value="1"/>
</dbReference>
<dbReference type="EMBL" id="LYCR01000087">
    <property type="protein sequence ID" value="OGM42574.1"/>
    <property type="molecule type" value="Genomic_DNA"/>
</dbReference>
<comment type="caution">
    <text evidence="9">The sequence shown here is derived from an EMBL/GenBank/DDBJ whole genome shotgun (WGS) entry which is preliminary data.</text>
</comment>
<dbReference type="PANTHER" id="PTHR33938:SF8">
    <property type="entry name" value="CARBOXYLIC ESTER HYDROLASE"/>
    <property type="match status" value="1"/>
</dbReference>
<keyword evidence="7" id="KW-1015">Disulfide bond</keyword>
<dbReference type="GeneID" id="34451359"/>